<evidence type="ECO:0000259" key="8">
    <source>
        <dbReference type="Pfam" id="PF14322"/>
    </source>
</evidence>
<comment type="similarity">
    <text evidence="2">Belongs to the SusD family.</text>
</comment>
<dbReference type="STRING" id="475255.SAMN04488101_107138"/>
<dbReference type="RefSeq" id="WP_084289996.1">
    <property type="nucleotide sequence ID" value="NZ_FWYB01000007.1"/>
</dbReference>
<organism evidence="9 10">
    <name type="scientific">Pedobacter nyackensis</name>
    <dbReference type="NCBI Taxonomy" id="475255"/>
    <lineage>
        <taxon>Bacteria</taxon>
        <taxon>Pseudomonadati</taxon>
        <taxon>Bacteroidota</taxon>
        <taxon>Sphingobacteriia</taxon>
        <taxon>Sphingobacteriales</taxon>
        <taxon>Sphingobacteriaceae</taxon>
        <taxon>Pedobacter</taxon>
    </lineage>
</organism>
<dbReference type="OrthoDB" id="621570at2"/>
<reference evidence="9 10" key="1">
    <citation type="submission" date="2017-04" db="EMBL/GenBank/DDBJ databases">
        <authorList>
            <person name="Afonso C.L."/>
            <person name="Miller P.J."/>
            <person name="Scott M.A."/>
            <person name="Spackman E."/>
            <person name="Goraichik I."/>
            <person name="Dimitrov K.M."/>
            <person name="Suarez D.L."/>
            <person name="Swayne D.E."/>
        </authorList>
    </citation>
    <scope>NUCLEOTIDE SEQUENCE [LARGE SCALE GENOMIC DNA]</scope>
    <source>
        <strain evidence="9 10">DSM 19625</strain>
    </source>
</reference>
<accession>A0A1W2DL07</accession>
<dbReference type="Pfam" id="PF14322">
    <property type="entry name" value="SusD-like_3"/>
    <property type="match status" value="1"/>
</dbReference>
<keyword evidence="6" id="KW-1133">Transmembrane helix</keyword>
<keyword evidence="6" id="KW-0812">Transmembrane</keyword>
<evidence type="ECO:0000313" key="10">
    <source>
        <dbReference type="Proteomes" id="UP000192678"/>
    </source>
</evidence>
<dbReference type="InterPro" id="IPR033985">
    <property type="entry name" value="SusD-like_N"/>
</dbReference>
<comment type="subcellular location">
    <subcellularLocation>
        <location evidence="1">Cell outer membrane</location>
    </subcellularLocation>
</comment>
<dbReference type="Gene3D" id="1.25.40.390">
    <property type="match status" value="1"/>
</dbReference>
<dbReference type="Proteomes" id="UP000192678">
    <property type="component" value="Unassembled WGS sequence"/>
</dbReference>
<dbReference type="CDD" id="cd08977">
    <property type="entry name" value="SusD"/>
    <property type="match status" value="1"/>
</dbReference>
<evidence type="ECO:0000256" key="6">
    <source>
        <dbReference type="SAM" id="Phobius"/>
    </source>
</evidence>
<keyword evidence="4 6" id="KW-0472">Membrane</keyword>
<dbReference type="InterPro" id="IPR011990">
    <property type="entry name" value="TPR-like_helical_dom_sf"/>
</dbReference>
<feature type="domain" description="SusD-like N-terminal" evidence="8">
    <location>
        <begin position="37"/>
        <end position="239"/>
    </location>
</feature>
<sequence length="476" mass="53700">MKIIYKVRRSSQTIFVYSPIIIMLLFTFLILLGSCKKFLDINPPKDRIDRSKVFENDETATSAVIGVYSQMAGNTLGFASGGNSSVSVLGGLSADELKSYSDALKFFSENQIQTNDSKINNVWRTAYNYIYTANAIIEGLAVVNGVSESTKKQLLGEAKFIRAFCYFYLTNLFGDVPLILNTNYKVNENAPKSSSATIYSQTITDLLDAETLLSDSYVTNERVRPNKWVAKSLLSRVYLYTEKWDLAAQKASEVINHKVLYTLVNDLDKVFLKNSTEAIWQLVPPAGQNTTEGGFFILTATPTSVSLSPDLLAAFDNSLDNRKNVWIKELNNTTGRYSYSYKYKIRTSSLVTVPVTEYSMVIRLAELHLIRAEAKARLGQVEPALDDINIIRRRAGIVTPVTGLNPLQCLMEIRKQRRLELFTEWGHRWLDLKRTVEANTILPPLKGSSWQNTDVLYPIPDEEINRNINLIQNLGY</sequence>
<evidence type="ECO:0000256" key="3">
    <source>
        <dbReference type="ARBA" id="ARBA00022729"/>
    </source>
</evidence>
<evidence type="ECO:0000256" key="5">
    <source>
        <dbReference type="ARBA" id="ARBA00023237"/>
    </source>
</evidence>
<dbReference type="SUPFAM" id="SSF48452">
    <property type="entry name" value="TPR-like"/>
    <property type="match status" value="1"/>
</dbReference>
<dbReference type="GO" id="GO:0009279">
    <property type="term" value="C:cell outer membrane"/>
    <property type="evidence" value="ECO:0007669"/>
    <property type="project" value="UniProtKB-SubCell"/>
</dbReference>
<keyword evidence="5" id="KW-0998">Cell outer membrane</keyword>
<dbReference type="Pfam" id="PF07980">
    <property type="entry name" value="SusD_RagB"/>
    <property type="match status" value="1"/>
</dbReference>
<evidence type="ECO:0000256" key="4">
    <source>
        <dbReference type="ARBA" id="ARBA00023136"/>
    </source>
</evidence>
<evidence type="ECO:0000259" key="7">
    <source>
        <dbReference type="Pfam" id="PF07980"/>
    </source>
</evidence>
<protein>
    <submittedName>
        <fullName evidence="9">SusD family protein</fullName>
    </submittedName>
</protein>
<dbReference type="AlphaFoldDB" id="A0A1W2DL07"/>
<name>A0A1W2DL07_9SPHI</name>
<proteinExistence type="inferred from homology"/>
<dbReference type="PROSITE" id="PS51257">
    <property type="entry name" value="PROKAR_LIPOPROTEIN"/>
    <property type="match status" value="1"/>
</dbReference>
<feature type="domain" description="RagB/SusD" evidence="7">
    <location>
        <begin position="332"/>
        <end position="476"/>
    </location>
</feature>
<keyword evidence="10" id="KW-1185">Reference proteome</keyword>
<keyword evidence="3" id="KW-0732">Signal</keyword>
<dbReference type="EMBL" id="FWYB01000007">
    <property type="protein sequence ID" value="SMC98103.1"/>
    <property type="molecule type" value="Genomic_DNA"/>
</dbReference>
<evidence type="ECO:0000256" key="2">
    <source>
        <dbReference type="ARBA" id="ARBA00006275"/>
    </source>
</evidence>
<gene>
    <name evidence="9" type="ORF">SAMN04488101_107138</name>
</gene>
<evidence type="ECO:0000256" key="1">
    <source>
        <dbReference type="ARBA" id="ARBA00004442"/>
    </source>
</evidence>
<dbReference type="InterPro" id="IPR012944">
    <property type="entry name" value="SusD_RagB_dom"/>
</dbReference>
<feature type="transmembrane region" description="Helical" evidence="6">
    <location>
        <begin position="12"/>
        <end position="33"/>
    </location>
</feature>
<evidence type="ECO:0000313" key="9">
    <source>
        <dbReference type="EMBL" id="SMC98103.1"/>
    </source>
</evidence>